<reference evidence="1" key="1">
    <citation type="submission" date="2020-07" db="EMBL/GenBank/DDBJ databases">
        <title>The High-quality genome of the commercially important snow crab, Chionoecetes opilio.</title>
        <authorList>
            <person name="Jeong J.-H."/>
            <person name="Ryu S."/>
        </authorList>
    </citation>
    <scope>NUCLEOTIDE SEQUENCE</scope>
    <source>
        <strain evidence="1">MADBK_172401_WGS</strain>
        <tissue evidence="1">Digestive gland</tissue>
    </source>
</reference>
<dbReference type="Proteomes" id="UP000770661">
    <property type="component" value="Unassembled WGS sequence"/>
</dbReference>
<gene>
    <name evidence="1" type="ORF">GWK47_028350</name>
</gene>
<dbReference type="Gene3D" id="1.10.4080.10">
    <property type="entry name" value="ADP-ribosylation/Crystallin J1"/>
    <property type="match status" value="1"/>
</dbReference>
<dbReference type="InterPro" id="IPR050792">
    <property type="entry name" value="ADP-ribosylglycohydrolase"/>
</dbReference>
<dbReference type="SUPFAM" id="SSF101478">
    <property type="entry name" value="ADP-ribosylglycohydrolase"/>
    <property type="match status" value="1"/>
</dbReference>
<sequence>MEKQFGTCKLSNPVFTTLHQPLPSIRAASYSQRQDADGWSKGPDHEVEMNAERICKASHSDPVVRATCLFLALLVASLLQGKNAEGVPLTGLLRELMEKVEEKLHDKNEKESFQAAFHIPDERYPHGCDVLTTLRLLVLAVSSEHLDFKKHITQIVMQGGEGACVHGGVVGGILGLILGYTNLPQDWLSQLAQENRKFMNTKLNLLLDLFGLP</sequence>
<dbReference type="OrthoDB" id="2021138at2759"/>
<proteinExistence type="predicted"/>
<dbReference type="InterPro" id="IPR005502">
    <property type="entry name" value="Ribosyl_crysJ1"/>
</dbReference>
<accession>A0A8J5D649</accession>
<comment type="caution">
    <text evidence="1">The sequence shown here is derived from an EMBL/GenBank/DDBJ whole genome shotgun (WGS) entry which is preliminary data.</text>
</comment>
<dbReference type="PANTHER" id="PTHR16222">
    <property type="entry name" value="ADP-RIBOSYLGLYCOHYDROLASE"/>
    <property type="match status" value="1"/>
</dbReference>
<evidence type="ECO:0000313" key="2">
    <source>
        <dbReference type="Proteomes" id="UP000770661"/>
    </source>
</evidence>
<dbReference type="AlphaFoldDB" id="A0A8J5D649"/>
<name>A0A8J5D649_CHIOP</name>
<protein>
    <submittedName>
        <fullName evidence="1">Uncharacterized protein</fullName>
    </submittedName>
</protein>
<dbReference type="PANTHER" id="PTHR16222:SF28">
    <property type="entry name" value="ADP-RIBOSYLGLYCOHYDROLASE"/>
    <property type="match status" value="1"/>
</dbReference>
<evidence type="ECO:0000313" key="1">
    <source>
        <dbReference type="EMBL" id="KAG0730395.1"/>
    </source>
</evidence>
<organism evidence="1 2">
    <name type="scientific">Chionoecetes opilio</name>
    <name type="common">Atlantic snow crab</name>
    <name type="synonym">Cancer opilio</name>
    <dbReference type="NCBI Taxonomy" id="41210"/>
    <lineage>
        <taxon>Eukaryota</taxon>
        <taxon>Metazoa</taxon>
        <taxon>Ecdysozoa</taxon>
        <taxon>Arthropoda</taxon>
        <taxon>Crustacea</taxon>
        <taxon>Multicrustacea</taxon>
        <taxon>Malacostraca</taxon>
        <taxon>Eumalacostraca</taxon>
        <taxon>Eucarida</taxon>
        <taxon>Decapoda</taxon>
        <taxon>Pleocyemata</taxon>
        <taxon>Brachyura</taxon>
        <taxon>Eubrachyura</taxon>
        <taxon>Majoidea</taxon>
        <taxon>Majidae</taxon>
        <taxon>Chionoecetes</taxon>
    </lineage>
</organism>
<dbReference type="InterPro" id="IPR036705">
    <property type="entry name" value="Ribosyl_crysJ1_sf"/>
</dbReference>
<keyword evidence="2" id="KW-1185">Reference proteome</keyword>
<dbReference type="EMBL" id="JACEEZ010000230">
    <property type="protein sequence ID" value="KAG0730395.1"/>
    <property type="molecule type" value="Genomic_DNA"/>
</dbReference>
<dbReference type="Pfam" id="PF03747">
    <property type="entry name" value="ADP_ribosyl_GH"/>
    <property type="match status" value="1"/>
</dbReference>